<dbReference type="CDD" id="cd14847">
    <property type="entry name" value="DD-carboxypeptidase_like"/>
    <property type="match status" value="1"/>
</dbReference>
<dbReference type="AlphaFoldDB" id="A0A8E4H423"/>
<dbReference type="InterPro" id="IPR052179">
    <property type="entry name" value="DD-CPase-like"/>
</dbReference>
<dbReference type="PANTHER" id="PTHR34385:SF1">
    <property type="entry name" value="PEPTIDOGLYCAN L-ALANYL-D-GLUTAMATE ENDOPEPTIDASE CWLK"/>
    <property type="match status" value="1"/>
</dbReference>
<feature type="domain" description="D-alanyl-D-alanine carboxypeptidase-like core" evidence="1">
    <location>
        <begin position="22"/>
        <end position="178"/>
    </location>
</feature>
<dbReference type="Proteomes" id="UP000683585">
    <property type="component" value="Chromosome"/>
</dbReference>
<dbReference type="Pfam" id="PF02557">
    <property type="entry name" value="VanY"/>
    <property type="match status" value="1"/>
</dbReference>
<dbReference type="GO" id="GO:0004180">
    <property type="term" value="F:carboxypeptidase activity"/>
    <property type="evidence" value="ECO:0007669"/>
    <property type="project" value="UniProtKB-KW"/>
</dbReference>
<dbReference type="InterPro" id="IPR003709">
    <property type="entry name" value="VanY-like_core_dom"/>
</dbReference>
<keyword evidence="2" id="KW-0378">Hydrolase</keyword>
<sequence>MITNEMLTGQSSEHLTILYGKHLLQPKAAEAFLKLQKAAKNDGFNLQPVSTFRNFARQQMIWNMKFTGKRVILDAKGRPLNITTLKDRELCYSILYWSALPGASRHHWGTDIDIYDPNLLLKKQKLHLELWEYLEGGSQYPLNQWLSDNMIIFGFYRPFNGNKQPGVALEPWHISYKPLASLIEDKITEEVLHKTWQGQYIAGSKWLIPNLTEVCSRFIYS</sequence>
<dbReference type="RefSeq" id="WP_216782295.1">
    <property type="nucleotide sequence ID" value="NZ_LR890047.1"/>
</dbReference>
<gene>
    <name evidence="2" type="ORF">PROFFT_A_04980</name>
</gene>
<keyword evidence="2" id="KW-0121">Carboxypeptidase</keyword>
<organism evidence="2 3">
    <name type="scientific">Candidatus Profftia tarda</name>
    <dbReference type="NCBI Taxonomy" id="1177216"/>
    <lineage>
        <taxon>Bacteria</taxon>
        <taxon>Pseudomonadati</taxon>
        <taxon>Pseudomonadota</taxon>
        <taxon>Gammaproteobacteria</taxon>
        <taxon>Enterobacterales</taxon>
        <taxon>Enterobacteriaceae</taxon>
        <taxon>Candidatus Profftia</taxon>
    </lineage>
</organism>
<name>A0A8E4H423_9ENTR</name>
<protein>
    <submittedName>
        <fullName evidence="2">Serine-type D-Ala-D-Ala carboxypeptidase</fullName>
    </submittedName>
</protein>
<evidence type="ECO:0000259" key="1">
    <source>
        <dbReference type="Pfam" id="PF02557"/>
    </source>
</evidence>
<dbReference type="EMBL" id="LR890047">
    <property type="protein sequence ID" value="CAD6511567.1"/>
    <property type="molecule type" value="Genomic_DNA"/>
</dbReference>
<accession>A0A8E4H423</accession>
<dbReference type="GO" id="GO:0006508">
    <property type="term" value="P:proteolysis"/>
    <property type="evidence" value="ECO:0007669"/>
    <property type="project" value="InterPro"/>
</dbReference>
<reference evidence="2" key="1">
    <citation type="submission" date="2020-10" db="EMBL/GenBank/DDBJ databases">
        <authorList>
            <person name="Szabo G."/>
        </authorList>
    </citation>
    <scope>NUCLEOTIDE SEQUENCE</scope>
    <source>
        <strain evidence="2">PROFFT</strain>
    </source>
</reference>
<dbReference type="KEGG" id="ptf:PROFFT_A_04980"/>
<evidence type="ECO:0000313" key="3">
    <source>
        <dbReference type="Proteomes" id="UP000683585"/>
    </source>
</evidence>
<dbReference type="PANTHER" id="PTHR34385">
    <property type="entry name" value="D-ALANYL-D-ALANINE CARBOXYPEPTIDASE"/>
    <property type="match status" value="1"/>
</dbReference>
<evidence type="ECO:0000313" key="2">
    <source>
        <dbReference type="EMBL" id="CAD6511567.1"/>
    </source>
</evidence>
<keyword evidence="2" id="KW-0645">Protease</keyword>
<keyword evidence="3" id="KW-1185">Reference proteome</keyword>
<proteinExistence type="predicted"/>